<dbReference type="EMBL" id="VOHE01000001">
    <property type="protein sequence ID" value="TWT21829.1"/>
    <property type="molecule type" value="Genomic_DNA"/>
</dbReference>
<sequence length="398" mass="43103">MRILALTNLYPNPLQPHRAAFNRHRFRFLAETNELRLVAPVSWREEWALRGRGAKIPRGRRTTCDGIPVEHPRYWYTPGVLRSQYGRFFQASVAGAFARAVHELAPDVVLATWAYPDGWAAVRLARRHGLPVVVLVHGSDVRRMDEFPARARGTREALRSADGVIAVSADLAARVVALGAEPDRVATILDGVDRSLFHPGDRDAARRGVGFDDGRRHLLFIGNLLPVKGVDVLLQACQALAAQRDDWCLHLVGDGAERARLEAQAQSLGLSGRVRFHGSRAHAELPAWLRAADLFVLPSRSEGIPNVLLEASACGTPYVASDVGGIPEIASLGAGILVPPEQPAALAEAIGRGLDAPPPAPATGPRDRREAVAEIARFLRHSADRARVSRLLSPSAAG</sequence>
<dbReference type="OrthoDB" id="258796at2"/>
<proteinExistence type="predicted"/>
<dbReference type="InterPro" id="IPR050194">
    <property type="entry name" value="Glycosyltransferase_grp1"/>
</dbReference>
<comment type="caution">
    <text evidence="3">The sequence shown here is derived from an EMBL/GenBank/DDBJ whole genome shotgun (WGS) entry which is preliminary data.</text>
</comment>
<evidence type="ECO:0000259" key="2">
    <source>
        <dbReference type="Pfam" id="PF13439"/>
    </source>
</evidence>
<name>A0A5C5U7N4_9GAMM</name>
<organism evidence="3 4">
    <name type="scientific">Luteimonas wenzhouensis</name>
    <dbReference type="NCBI Taxonomy" id="2599615"/>
    <lineage>
        <taxon>Bacteria</taxon>
        <taxon>Pseudomonadati</taxon>
        <taxon>Pseudomonadota</taxon>
        <taxon>Gammaproteobacteria</taxon>
        <taxon>Lysobacterales</taxon>
        <taxon>Lysobacteraceae</taxon>
        <taxon>Luteimonas</taxon>
    </lineage>
</organism>
<dbReference type="AlphaFoldDB" id="A0A5C5U7N4"/>
<feature type="domain" description="Glycosyltransferase subfamily 4-like N-terminal" evidence="2">
    <location>
        <begin position="88"/>
        <end position="194"/>
    </location>
</feature>
<dbReference type="Pfam" id="PF13439">
    <property type="entry name" value="Glyco_transf_4"/>
    <property type="match status" value="1"/>
</dbReference>
<keyword evidence="3" id="KW-0808">Transferase</keyword>
<accession>A0A5C5U7N4</accession>
<evidence type="ECO:0000313" key="4">
    <source>
        <dbReference type="Proteomes" id="UP000315949"/>
    </source>
</evidence>
<dbReference type="SUPFAM" id="SSF53756">
    <property type="entry name" value="UDP-Glycosyltransferase/glycogen phosphorylase"/>
    <property type="match status" value="1"/>
</dbReference>
<dbReference type="InterPro" id="IPR028098">
    <property type="entry name" value="Glyco_trans_4-like_N"/>
</dbReference>
<feature type="domain" description="Glycosyl transferase family 1" evidence="1">
    <location>
        <begin position="201"/>
        <end position="357"/>
    </location>
</feature>
<evidence type="ECO:0000313" key="3">
    <source>
        <dbReference type="EMBL" id="TWT21829.1"/>
    </source>
</evidence>
<dbReference type="PANTHER" id="PTHR45947">
    <property type="entry name" value="SULFOQUINOVOSYL TRANSFERASE SQD2"/>
    <property type="match status" value="1"/>
</dbReference>
<dbReference type="Proteomes" id="UP000315949">
    <property type="component" value="Unassembled WGS sequence"/>
</dbReference>
<dbReference type="GO" id="GO:0016757">
    <property type="term" value="F:glycosyltransferase activity"/>
    <property type="evidence" value="ECO:0007669"/>
    <property type="project" value="InterPro"/>
</dbReference>
<dbReference type="InterPro" id="IPR001296">
    <property type="entry name" value="Glyco_trans_1"/>
</dbReference>
<dbReference type="RefSeq" id="WP_146310084.1">
    <property type="nucleotide sequence ID" value="NZ_VOHE01000001.1"/>
</dbReference>
<evidence type="ECO:0000259" key="1">
    <source>
        <dbReference type="Pfam" id="PF00534"/>
    </source>
</evidence>
<protein>
    <submittedName>
        <fullName evidence="3">Glycosyltransferase family 4 protein</fullName>
    </submittedName>
</protein>
<gene>
    <name evidence="3" type="ORF">FQY79_01480</name>
</gene>
<dbReference type="PANTHER" id="PTHR45947:SF3">
    <property type="entry name" value="SULFOQUINOVOSYL TRANSFERASE SQD2"/>
    <property type="match status" value="1"/>
</dbReference>
<dbReference type="Pfam" id="PF00534">
    <property type="entry name" value="Glycos_transf_1"/>
    <property type="match status" value="1"/>
</dbReference>
<keyword evidence="4" id="KW-1185">Reference proteome</keyword>
<dbReference type="Gene3D" id="3.40.50.2000">
    <property type="entry name" value="Glycogen Phosphorylase B"/>
    <property type="match status" value="2"/>
</dbReference>
<reference evidence="3 4" key="1">
    <citation type="submission" date="2019-07" db="EMBL/GenBank/DDBJ databases">
        <title>Luteimonas sp. YD-1 nov., isolated from acidic soil.</title>
        <authorList>
            <person name="Zhou J."/>
        </authorList>
    </citation>
    <scope>NUCLEOTIDE SEQUENCE [LARGE SCALE GENOMIC DNA]</scope>
    <source>
        <strain evidence="3 4">YD-1</strain>
    </source>
</reference>